<dbReference type="RefSeq" id="WP_244350581.1">
    <property type="nucleotide sequence ID" value="NZ_JAFIRA010000025.1"/>
</dbReference>
<protein>
    <submittedName>
        <fullName evidence="2">Cupin domain-containing protein</fullName>
    </submittedName>
</protein>
<dbReference type="EMBL" id="JAFIRA010000025">
    <property type="protein sequence ID" value="MCJ2543304.1"/>
    <property type="molecule type" value="Genomic_DNA"/>
</dbReference>
<name>A0ABT0CBY4_THEVL</name>
<dbReference type="InterPro" id="IPR013096">
    <property type="entry name" value="Cupin_2"/>
</dbReference>
<accession>A0ABT0CBY4</accession>
<proteinExistence type="predicted"/>
<dbReference type="SUPFAM" id="SSF51182">
    <property type="entry name" value="RmlC-like cupins"/>
    <property type="match status" value="1"/>
</dbReference>
<comment type="caution">
    <text evidence="2">The sequence shown here is derived from an EMBL/GenBank/DDBJ whole genome shotgun (WGS) entry which is preliminary data.</text>
</comment>
<dbReference type="InterPro" id="IPR011051">
    <property type="entry name" value="RmlC_Cupin_sf"/>
</dbReference>
<dbReference type="Proteomes" id="UP000830835">
    <property type="component" value="Unassembled WGS sequence"/>
</dbReference>
<reference evidence="2" key="1">
    <citation type="submission" date="2021-02" db="EMBL/GenBank/DDBJ databases">
        <title>The CRISPR/cas machinery reduction and long-range gene transfer in the hot spring cyanobacterium Synechococcus.</title>
        <authorList>
            <person name="Dvorak P."/>
            <person name="Jahodarova E."/>
            <person name="Hasler P."/>
            <person name="Poulickova A."/>
        </authorList>
    </citation>
    <scope>NUCLEOTIDE SEQUENCE</scope>
    <source>
        <strain evidence="2">Rupite</strain>
    </source>
</reference>
<dbReference type="Pfam" id="PF07883">
    <property type="entry name" value="Cupin_2"/>
    <property type="match status" value="1"/>
</dbReference>
<organism evidence="2 3">
    <name type="scientific">Thermostichus vulcanus str. 'Rupite'</name>
    <dbReference type="NCBI Taxonomy" id="2813851"/>
    <lineage>
        <taxon>Bacteria</taxon>
        <taxon>Bacillati</taxon>
        <taxon>Cyanobacteriota</taxon>
        <taxon>Cyanophyceae</taxon>
        <taxon>Thermostichales</taxon>
        <taxon>Thermostichaceae</taxon>
        <taxon>Thermostichus</taxon>
    </lineage>
</organism>
<feature type="domain" description="Cupin type-2" evidence="1">
    <location>
        <begin position="37"/>
        <end position="109"/>
    </location>
</feature>
<keyword evidence="3" id="KW-1185">Reference proteome</keyword>
<evidence type="ECO:0000259" key="1">
    <source>
        <dbReference type="Pfam" id="PF07883"/>
    </source>
</evidence>
<dbReference type="InterPro" id="IPR014710">
    <property type="entry name" value="RmlC-like_jellyroll"/>
</dbReference>
<dbReference type="Gene3D" id="2.60.120.10">
    <property type="entry name" value="Jelly Rolls"/>
    <property type="match status" value="1"/>
</dbReference>
<evidence type="ECO:0000313" key="3">
    <source>
        <dbReference type="Proteomes" id="UP000830835"/>
    </source>
</evidence>
<gene>
    <name evidence="2" type="ORF">JX360_10365</name>
</gene>
<sequence length="130" mass="14500">MTEPFQTRTLPESVDAIAPDQSEIRFLVQVEGGSMVHCCLPVGAVSLAVTHRTVEEVWYVLSGQGELWRQQGEQQQIVTLQPGLSLSIPLGTHFQFRNTGRDPLQFIIVTMPPWPGADEAVRVPDYWPTS</sequence>
<evidence type="ECO:0000313" key="2">
    <source>
        <dbReference type="EMBL" id="MCJ2543304.1"/>
    </source>
</evidence>